<dbReference type="GO" id="GO:0032511">
    <property type="term" value="P:late endosome to vacuole transport via multivesicular body sorting pathway"/>
    <property type="evidence" value="ECO:0007669"/>
    <property type="project" value="EnsemblFungi"/>
</dbReference>
<evidence type="ECO:0000256" key="1">
    <source>
        <dbReference type="ARBA" id="ARBA00005352"/>
    </source>
</evidence>
<feature type="region of interest" description="Disordered" evidence="2">
    <location>
        <begin position="266"/>
        <end position="287"/>
    </location>
</feature>
<organism evidence="5 6">
    <name type="scientific">Huiozyma naganishii (strain ATCC MYA-139 / BCRC 22969 / CBS 8797 / KCTC 17520 / NBRC 10181 / NCYC 3082 / Yp74L-3)</name>
    <name type="common">Yeast</name>
    <name type="synonym">Kazachstania naganishii</name>
    <dbReference type="NCBI Taxonomy" id="1071383"/>
    <lineage>
        <taxon>Eukaryota</taxon>
        <taxon>Fungi</taxon>
        <taxon>Dikarya</taxon>
        <taxon>Ascomycota</taxon>
        <taxon>Saccharomycotina</taxon>
        <taxon>Saccharomycetes</taxon>
        <taxon>Saccharomycetales</taxon>
        <taxon>Saccharomycetaceae</taxon>
        <taxon>Huiozyma</taxon>
    </lineage>
</organism>
<dbReference type="AlphaFoldDB" id="J7R1A0"/>
<dbReference type="InterPro" id="IPR043989">
    <property type="entry name" value="CCZ1/INTU/HSP4_longin_3"/>
</dbReference>
<dbReference type="eggNOG" id="ENOG502QSQV">
    <property type="taxonomic scope" value="Eukaryota"/>
</dbReference>
<dbReference type="GO" id="GO:0032266">
    <property type="term" value="F:phosphatidylinositol-3-phosphate binding"/>
    <property type="evidence" value="ECO:0007669"/>
    <property type="project" value="EnsemblFungi"/>
</dbReference>
<feature type="compositionally biased region" description="Polar residues" evidence="2">
    <location>
        <begin position="277"/>
        <end position="287"/>
    </location>
</feature>
<dbReference type="PANTHER" id="PTHR13056:SF0">
    <property type="entry name" value="VACUOLAR FUSION PROTEIN CCZ1 HOMOLOG-RELATED"/>
    <property type="match status" value="1"/>
</dbReference>
<gene>
    <name evidence="5" type="primary">KNAG0B01280</name>
    <name evidence="5" type="ordered locus">KNAG_0B01280</name>
</gene>
<protein>
    <recommendedName>
        <fullName evidence="7">CCZ1/INTU/HSP4 first Longin domain-containing protein</fullName>
    </recommendedName>
</protein>
<proteinExistence type="inferred from homology"/>
<dbReference type="GO" id="GO:0048278">
    <property type="term" value="P:vesicle docking"/>
    <property type="evidence" value="ECO:0007669"/>
    <property type="project" value="EnsemblFungi"/>
</dbReference>
<dbReference type="GeneID" id="34524225"/>
<reference evidence="6" key="2">
    <citation type="submission" date="2012-08" db="EMBL/GenBank/DDBJ databases">
        <title>Genome sequence of Kazachstania naganishii.</title>
        <authorList>
            <person name="Gordon J.L."/>
            <person name="Armisen D."/>
            <person name="Proux-Wera E."/>
            <person name="OhEigeartaigh S.S."/>
            <person name="Byrne K.P."/>
            <person name="Wolfe K.H."/>
        </authorList>
    </citation>
    <scope>NUCLEOTIDE SEQUENCE [LARGE SCALE GENOMIC DNA]</scope>
    <source>
        <strain evidence="6">ATCC MYA-139 / BCRC 22969 / CBS 8797 / CCRC 22969 / KCTC 17520 / NBRC 10181 / NCYC 3082</strain>
    </source>
</reference>
<dbReference type="GO" id="GO:0044395">
    <property type="term" value="P:protein targeting to vacuolar membrane"/>
    <property type="evidence" value="ECO:0007669"/>
    <property type="project" value="EnsemblFungi"/>
</dbReference>
<dbReference type="GO" id="GO:0001786">
    <property type="term" value="F:phosphatidylserine binding"/>
    <property type="evidence" value="ECO:0007669"/>
    <property type="project" value="EnsemblFungi"/>
</dbReference>
<dbReference type="GO" id="GO:0035658">
    <property type="term" value="C:Mon1-Ccz1 complex"/>
    <property type="evidence" value="ECO:0007669"/>
    <property type="project" value="EnsemblFungi"/>
</dbReference>
<evidence type="ECO:0000259" key="3">
    <source>
        <dbReference type="Pfam" id="PF19031"/>
    </source>
</evidence>
<comment type="similarity">
    <text evidence="1">Belongs to the CCZ1 family.</text>
</comment>
<dbReference type="STRING" id="1071383.J7R1A0"/>
<dbReference type="GO" id="GO:0010314">
    <property type="term" value="F:phosphatidylinositol-5-phosphate binding"/>
    <property type="evidence" value="ECO:0007669"/>
    <property type="project" value="EnsemblFungi"/>
</dbReference>
<feature type="domain" description="CCZ1/INTU/HSP4 first Longin" evidence="3">
    <location>
        <begin position="3"/>
        <end position="126"/>
    </location>
</feature>
<keyword evidence="6" id="KW-1185">Reference proteome</keyword>
<dbReference type="GO" id="GO:0032258">
    <property type="term" value="P:cytoplasm to vacuole targeting by the Cvt pathway"/>
    <property type="evidence" value="ECO:0007669"/>
    <property type="project" value="EnsemblFungi"/>
</dbReference>
<dbReference type="GO" id="GO:0097352">
    <property type="term" value="P:autophagosome maturation"/>
    <property type="evidence" value="ECO:0007669"/>
    <property type="project" value="EnsemblFungi"/>
</dbReference>
<dbReference type="Pfam" id="PF19033">
    <property type="entry name" value="Intu_longin_3"/>
    <property type="match status" value="1"/>
</dbReference>
<evidence type="ECO:0000256" key="2">
    <source>
        <dbReference type="SAM" id="MobiDB-lite"/>
    </source>
</evidence>
<feature type="domain" description="CCZ1/INTU/HPS4 third Longin" evidence="4">
    <location>
        <begin position="493"/>
        <end position="604"/>
    </location>
</feature>
<dbReference type="EMBL" id="HE978315">
    <property type="protein sequence ID" value="CCK68575.1"/>
    <property type="molecule type" value="Genomic_DNA"/>
</dbReference>
<dbReference type="OMA" id="YNCLFWY"/>
<dbReference type="Proteomes" id="UP000006310">
    <property type="component" value="Chromosome 2"/>
</dbReference>
<evidence type="ECO:0000259" key="4">
    <source>
        <dbReference type="Pfam" id="PF19033"/>
    </source>
</evidence>
<feature type="compositionally biased region" description="Basic and acidic residues" evidence="2">
    <location>
        <begin position="266"/>
        <end position="276"/>
    </location>
</feature>
<name>J7R1A0_HUIN7</name>
<dbReference type="HOGENOM" id="CLU_418686_0_0_1"/>
<dbReference type="PANTHER" id="PTHR13056">
    <property type="entry name" value="VACUOLAR FUSION PROTEIN CCZ1 HOMOLOG-RELATED"/>
    <property type="match status" value="1"/>
</dbReference>
<dbReference type="Pfam" id="PF19031">
    <property type="entry name" value="Intu_longin_1"/>
    <property type="match status" value="1"/>
</dbReference>
<sequence length="627" mass="72362">MSLQYFTVFDPERVGPGSENLVGGLLLYHEFGGADRGSSTLNEKLSRVGVVQGIWTLADTFVPDGVPSETERCVELGREVILTVRFEGHYFMCLSVQLDDAAEAVPHQFYMSQLWLSYKFFCLQFGRFDEVDMLVPRLNEHFVPFWNDIFWNPETLIRRGLELLWPNGVKMAEFDTQESGATEDVCWDSVILKDVILNETSYLGIKDLLVYHLPQGPQYDPQSYGLVRNFSTDLEDLADVSNWVYHLLATYGEISSHVLAGNAHYKEKPSEEHDCHTSTPPNSTQQESVMNSLSSYSNKFLHNLSLPVTFAYDAMQEMGATTGISNSMSLLSTYVPSWRSATESGPDSRDHSRYGFLISPLYSSALPMNYKVKQLNLNFQNDKHGRRKYNTLFWYYENILIVIVCDPTFEKIWDAEYLKDLGYTLSRSTQRLHDTVLKPNKACERKQAKFTYTVVEKSQYYQTVKSSIPSYGTKLPAKYKSALELAVNGDWFSNTDTSNWGFDKMGDIFHTNRDQERRNQTTAQQLDRNFLQLMPRDKLWELQLEILHFLDSLKRSRRLPAFTEERLLTLNNGVLCYIREEEFRLVIIVKNWFDMNINELKSQNSSRSSLFESLGKDVVAWWENLST</sequence>
<reference evidence="5 6" key="1">
    <citation type="journal article" date="2011" name="Proc. Natl. Acad. Sci. U.S.A.">
        <title>Evolutionary erosion of yeast sex chromosomes by mating-type switching accidents.</title>
        <authorList>
            <person name="Gordon J.L."/>
            <person name="Armisen D."/>
            <person name="Proux-Wera E."/>
            <person name="Oheigeartaigh S.S."/>
            <person name="Byrne K.P."/>
            <person name="Wolfe K.H."/>
        </authorList>
    </citation>
    <scope>NUCLEOTIDE SEQUENCE [LARGE SCALE GENOMIC DNA]</scope>
    <source>
        <strain evidence="6">ATCC MYA-139 / BCRC 22969 / CBS 8797 / CCRC 22969 / KCTC 17520 / NBRC 10181 / NCYC 3082</strain>
    </source>
</reference>
<evidence type="ECO:0008006" key="7">
    <source>
        <dbReference type="Google" id="ProtNLM"/>
    </source>
</evidence>
<evidence type="ECO:0000313" key="5">
    <source>
        <dbReference type="EMBL" id="CCK68575.1"/>
    </source>
</evidence>
<dbReference type="GO" id="GO:0005085">
    <property type="term" value="F:guanyl-nucleotide exchange factor activity"/>
    <property type="evidence" value="ECO:0007669"/>
    <property type="project" value="EnsemblFungi"/>
</dbReference>
<dbReference type="RefSeq" id="XP_022462821.1">
    <property type="nucleotide sequence ID" value="XM_022611409.1"/>
</dbReference>
<evidence type="ECO:0000313" key="6">
    <source>
        <dbReference type="Proteomes" id="UP000006310"/>
    </source>
</evidence>
<dbReference type="InterPro" id="IPR013176">
    <property type="entry name" value="Ccz1"/>
</dbReference>
<dbReference type="OrthoDB" id="240546at2759"/>
<accession>J7R1A0</accession>
<dbReference type="KEGG" id="kng:KNAG_0B01280"/>
<dbReference type="InterPro" id="IPR043987">
    <property type="entry name" value="CCZ1/INTU/HSP4_longin_1"/>
</dbReference>